<dbReference type="EMBL" id="JNAX01000015">
    <property type="protein sequence ID" value="KGG19477.1"/>
    <property type="molecule type" value="Genomic_DNA"/>
</dbReference>
<evidence type="ECO:0000256" key="2">
    <source>
        <dbReference type="ARBA" id="ARBA00022857"/>
    </source>
</evidence>
<proteinExistence type="inferred from homology"/>
<dbReference type="PANTHER" id="PTHR43391:SF14">
    <property type="entry name" value="DEHYDROGENASE_REDUCTASE SDR FAMILY PROTEIN 7-LIKE"/>
    <property type="match status" value="1"/>
</dbReference>
<keyword evidence="2" id="KW-0521">NADP</keyword>
<accession>A0A0A2C1U9</accession>
<dbReference type="GO" id="GO:0004316">
    <property type="term" value="F:3-oxoacyl-[acyl-carrier-protein] reductase (NADPH) activity"/>
    <property type="evidence" value="ECO:0007669"/>
    <property type="project" value="UniProtKB-EC"/>
</dbReference>
<dbReference type="Pfam" id="PF00106">
    <property type="entry name" value="adh_short"/>
    <property type="match status" value="1"/>
</dbReference>
<dbReference type="PANTHER" id="PTHR43391">
    <property type="entry name" value="RETINOL DEHYDROGENASE-RELATED"/>
    <property type="match status" value="1"/>
</dbReference>
<evidence type="ECO:0000256" key="3">
    <source>
        <dbReference type="ARBA" id="ARBA00023002"/>
    </source>
</evidence>
<dbReference type="PRINTS" id="PR00081">
    <property type="entry name" value="GDHRDH"/>
</dbReference>
<dbReference type="SUPFAM" id="SSF51735">
    <property type="entry name" value="NAD(P)-binding Rossmann-fold domains"/>
    <property type="match status" value="1"/>
</dbReference>
<dbReference type="Gene3D" id="3.40.50.720">
    <property type="entry name" value="NAD(P)-binding Rossmann-like Domain"/>
    <property type="match status" value="1"/>
</dbReference>
<dbReference type="InterPro" id="IPR020904">
    <property type="entry name" value="Sc_DH/Rdtase_CS"/>
</dbReference>
<comment type="caution">
    <text evidence="4">The sequence shown here is derived from an EMBL/GenBank/DDBJ whole genome shotgun (WGS) entry which is preliminary data.</text>
</comment>
<reference evidence="5" key="1">
    <citation type="journal article" date="2014" name="Sci. Data">
        <title>Genomes of diverse isolates of the marine cyanobacterium Prochlorococcus.</title>
        <authorList>
            <person name="Biller S."/>
            <person name="Berube P."/>
            <person name="Thompson J."/>
            <person name="Kelly L."/>
            <person name="Roggensack S."/>
            <person name="Awad L."/>
            <person name="Roache-Johnson K."/>
            <person name="Ding H."/>
            <person name="Giovannoni S.J."/>
            <person name="Moore L.R."/>
            <person name="Chisholm S.W."/>
        </authorList>
    </citation>
    <scope>NUCLEOTIDE SEQUENCE [LARGE SCALE GENOMIC DNA]</scope>
    <source>
        <strain evidence="5">PAC1</strain>
    </source>
</reference>
<organism evidence="4 5">
    <name type="scientific">Prochlorococcus marinus str. PAC1</name>
    <dbReference type="NCBI Taxonomy" id="59924"/>
    <lineage>
        <taxon>Bacteria</taxon>
        <taxon>Bacillati</taxon>
        <taxon>Cyanobacteriota</taxon>
        <taxon>Cyanophyceae</taxon>
        <taxon>Synechococcales</taxon>
        <taxon>Prochlorococcaceae</taxon>
        <taxon>Prochlorococcus</taxon>
    </lineage>
</organism>
<dbReference type="InterPro" id="IPR036291">
    <property type="entry name" value="NAD(P)-bd_dom_sf"/>
</dbReference>
<dbReference type="EC" id="1.1.1.100" evidence="4"/>
<protein>
    <submittedName>
        <fullName evidence="4">3-oxoacyl-(Acyl-carrier protein) reductase</fullName>
        <ecNumber evidence="4">1.1.1.100</ecNumber>
    </submittedName>
</protein>
<dbReference type="Proteomes" id="UP000030392">
    <property type="component" value="Unassembled WGS sequence"/>
</dbReference>
<dbReference type="InterPro" id="IPR002347">
    <property type="entry name" value="SDR_fam"/>
</dbReference>
<keyword evidence="3 4" id="KW-0560">Oxidoreductase</keyword>
<dbReference type="PROSITE" id="PS00061">
    <property type="entry name" value="ADH_SHORT"/>
    <property type="match status" value="1"/>
</dbReference>
<dbReference type="RefSeq" id="WP_036907090.1">
    <property type="nucleotide sequence ID" value="NZ_CP138967.1"/>
</dbReference>
<evidence type="ECO:0000313" key="5">
    <source>
        <dbReference type="Proteomes" id="UP000030392"/>
    </source>
</evidence>
<sequence length="237" mass="26567">MRKILISGASRGIGKAIAIKLLKEGHSLSLGVRERDDLFNTPLDPKINNSDSFLVQSYDATDQNSSKKWVDKTFDTFKSIDTIIHCAGIFKRTKLLFNDNETKDIEDLWKVNVMGPWILTKHAWKYLSLSNSARIIILVSMSGKRSKGNLCGYSMSKFALMSLCQTMRNEGWGKGIRVTAICPGWVNTDMAKEIKHYPKKDMSQANDIASICSNLLTLPNSSIPFEIALNCQLETNI</sequence>
<dbReference type="AlphaFoldDB" id="A0A0A2C1U9"/>
<name>A0A0A2C1U9_PROMR</name>
<evidence type="ECO:0000313" key="4">
    <source>
        <dbReference type="EMBL" id="KGG19477.1"/>
    </source>
</evidence>
<gene>
    <name evidence="4" type="ORF">EV03_1860</name>
</gene>
<comment type="similarity">
    <text evidence="1">Belongs to the short-chain dehydrogenases/reductases (SDR) family.</text>
</comment>
<evidence type="ECO:0000256" key="1">
    <source>
        <dbReference type="ARBA" id="ARBA00006484"/>
    </source>
</evidence>